<evidence type="ECO:0000313" key="16">
    <source>
        <dbReference type="EMBL" id="MTS26787.1"/>
    </source>
</evidence>
<evidence type="ECO:0000256" key="9">
    <source>
        <dbReference type="ARBA" id="ARBA00023306"/>
    </source>
</evidence>
<evidence type="ECO:0000256" key="10">
    <source>
        <dbReference type="PIRNR" id="PIRNR003097"/>
    </source>
</evidence>
<dbReference type="Gene3D" id="3.30.70.3040">
    <property type="match status" value="1"/>
</dbReference>
<name>A0A0W7TSN4_9FIRM</name>
<dbReference type="Proteomes" id="UP000472755">
    <property type="component" value="Unassembled WGS sequence"/>
</dbReference>
<dbReference type="Proteomes" id="UP000053433">
    <property type="component" value="Unassembled WGS sequence"/>
</dbReference>
<reference evidence="15 19" key="3">
    <citation type="submission" date="2019-08" db="EMBL/GenBank/DDBJ databases">
        <title>In-depth cultivation of the pig gut microbiome towards novel bacterial diversity and tailored functional studies.</title>
        <authorList>
            <person name="Wylensek D."/>
            <person name="Hitch T.C.A."/>
            <person name="Clavel T."/>
        </authorList>
    </citation>
    <scope>NUCLEOTIDE SEQUENCE [LARGE SCALE GENOMIC DNA]</scope>
    <source>
        <strain evidence="15 19">WCA3-601-WT-6J</strain>
    </source>
</reference>
<protein>
    <recommendedName>
        <fullName evidence="3 10">Cell division protein FtsX</fullName>
    </recommendedName>
</protein>
<evidence type="ECO:0000256" key="3">
    <source>
        <dbReference type="ARBA" id="ARBA00021907"/>
    </source>
</evidence>
<comment type="caution">
    <text evidence="14">The sequence shown here is derived from an EMBL/GenBank/DDBJ whole genome shotgun (WGS) entry which is preliminary data.</text>
</comment>
<dbReference type="Proteomes" id="UP000431913">
    <property type="component" value="Unassembled WGS sequence"/>
</dbReference>
<feature type="domain" description="ABC3 transporter permease C-terminal" evidence="12">
    <location>
        <begin position="195"/>
        <end position="304"/>
    </location>
</feature>
<evidence type="ECO:0000256" key="11">
    <source>
        <dbReference type="SAM" id="Phobius"/>
    </source>
</evidence>
<dbReference type="Pfam" id="PF02687">
    <property type="entry name" value="FtsX"/>
    <property type="match status" value="1"/>
</dbReference>
<comment type="similarity">
    <text evidence="2 10">Belongs to the ABC-4 integral membrane protein family. FtsX subfamily.</text>
</comment>
<keyword evidence="4 10" id="KW-1003">Cell membrane</keyword>
<evidence type="ECO:0000259" key="13">
    <source>
        <dbReference type="Pfam" id="PF18075"/>
    </source>
</evidence>
<evidence type="ECO:0000256" key="7">
    <source>
        <dbReference type="ARBA" id="ARBA00022989"/>
    </source>
</evidence>
<dbReference type="AlphaFoldDB" id="A0A0W7TSN4"/>
<evidence type="ECO:0000256" key="6">
    <source>
        <dbReference type="ARBA" id="ARBA00022692"/>
    </source>
</evidence>
<dbReference type="Pfam" id="PF18075">
    <property type="entry name" value="FtsX_ECD"/>
    <property type="match status" value="1"/>
</dbReference>
<dbReference type="EMBL" id="WMZU01000006">
    <property type="protein sequence ID" value="MTS26787.1"/>
    <property type="molecule type" value="Genomic_DNA"/>
</dbReference>
<evidence type="ECO:0000256" key="1">
    <source>
        <dbReference type="ARBA" id="ARBA00004651"/>
    </source>
</evidence>
<keyword evidence="5 10" id="KW-0132">Cell division</keyword>
<feature type="transmembrane region" description="Helical" evidence="11">
    <location>
        <begin position="290"/>
        <end position="314"/>
    </location>
</feature>
<dbReference type="GeneID" id="42856896"/>
<evidence type="ECO:0000313" key="20">
    <source>
        <dbReference type="Proteomes" id="UP000449193"/>
    </source>
</evidence>
<dbReference type="RefSeq" id="WP_050005415.1">
    <property type="nucleotide sequence ID" value="NZ_CAOJUJ010000014.1"/>
</dbReference>
<dbReference type="Proteomes" id="UP000449193">
    <property type="component" value="Unassembled WGS sequence"/>
</dbReference>
<reference evidence="14 18" key="1">
    <citation type="submission" date="2015-10" db="EMBL/GenBank/DDBJ databases">
        <title>A novel member of the family Ruminococcaceae isolated from human faeces.</title>
        <authorList>
            <person name="Shkoporov A.N."/>
            <person name="Chaplin A.V."/>
            <person name="Motuzova O.V."/>
            <person name="Kafarskaia L.I."/>
            <person name="Efimov B.A."/>
        </authorList>
    </citation>
    <scope>NUCLEOTIDE SEQUENCE [LARGE SCALE GENOMIC DNA]</scope>
    <source>
        <strain evidence="14 18">668</strain>
    </source>
</reference>
<keyword evidence="7 11" id="KW-1133">Transmembrane helix</keyword>
<dbReference type="EMBL" id="LMUA01000006">
    <property type="protein sequence ID" value="KUE76858.1"/>
    <property type="molecule type" value="Genomic_DNA"/>
</dbReference>
<feature type="transmembrane region" description="Helical" evidence="11">
    <location>
        <begin position="190"/>
        <end position="216"/>
    </location>
</feature>
<sequence length="320" mass="34550">MKWSSFKYLVKQGWHSMVANRLMTLASIGVLVACLMITGVAALLSVNVTSYVDYLETLNEIVFFIDDAAPAETVEALKTQIPADGNVAACEYVPKAAAVEEMREYLGDYGDIMNDYAGEGNTENPLPASFRVSVTDVADLAPTVERIKAMGAYTATAEDGTASDANVFYKVNSPSELSSTLVNLKRIVNYIGWGLVAVLGVVSVVVISNTIRLTVFARRKEINIMKFVGATNAFIRLPFFVEGMTVGAISGVLATVVVGGAYYGLEQALLQPEALWLNEFTKCMWPFMDIIWPLLGGFVLFGVAIGGVGCASSIRKHLKV</sequence>
<evidence type="ECO:0000313" key="15">
    <source>
        <dbReference type="EMBL" id="MST91746.1"/>
    </source>
</evidence>
<evidence type="ECO:0000313" key="18">
    <source>
        <dbReference type="Proteomes" id="UP000053433"/>
    </source>
</evidence>
<accession>A0A0W7TSN4</accession>
<dbReference type="InterPro" id="IPR003838">
    <property type="entry name" value="ABC3_permease_C"/>
</dbReference>
<gene>
    <name evidence="14" type="ORF">ASJ35_06145</name>
    <name evidence="15" type="ORF">FYJ76_07275</name>
    <name evidence="17" type="ORF">GMD52_09975</name>
    <name evidence="16" type="ORF">GMD59_05740</name>
</gene>
<evidence type="ECO:0000313" key="19">
    <source>
        <dbReference type="Proteomes" id="UP000431913"/>
    </source>
</evidence>
<reference evidence="20 21" key="2">
    <citation type="journal article" date="2019" name="Nat. Med.">
        <title>A library of human gut bacterial isolates paired with longitudinal multiomics data enables mechanistic microbiome research.</title>
        <authorList>
            <person name="Poyet M."/>
            <person name="Groussin M."/>
            <person name="Gibbons S.M."/>
            <person name="Avila-Pacheco J."/>
            <person name="Jiang X."/>
            <person name="Kearney S.M."/>
            <person name="Perrotta A.R."/>
            <person name="Berdy B."/>
            <person name="Zhao S."/>
            <person name="Lieberman T.D."/>
            <person name="Swanson P.K."/>
            <person name="Smith M."/>
            <person name="Roesemann S."/>
            <person name="Alexander J.E."/>
            <person name="Rich S.A."/>
            <person name="Livny J."/>
            <person name="Vlamakis H."/>
            <person name="Clish C."/>
            <person name="Bullock K."/>
            <person name="Deik A."/>
            <person name="Scott J."/>
            <person name="Pierce K.A."/>
            <person name="Xavier R.J."/>
            <person name="Alm E.J."/>
        </authorList>
    </citation>
    <scope>NUCLEOTIDE SEQUENCE [LARGE SCALE GENOMIC DNA]</scope>
    <source>
        <strain evidence="16 21">BIOML-A4</strain>
        <strain evidence="17 20">BIOML-A7</strain>
    </source>
</reference>
<dbReference type="GO" id="GO:0051301">
    <property type="term" value="P:cell division"/>
    <property type="evidence" value="ECO:0007669"/>
    <property type="project" value="UniProtKB-KW"/>
</dbReference>
<dbReference type="InterPro" id="IPR040690">
    <property type="entry name" value="FtsX_ECD"/>
</dbReference>
<feature type="domain" description="FtsX extracellular" evidence="13">
    <location>
        <begin position="60"/>
        <end position="150"/>
    </location>
</feature>
<evidence type="ECO:0000256" key="5">
    <source>
        <dbReference type="ARBA" id="ARBA00022618"/>
    </source>
</evidence>
<keyword evidence="8 10" id="KW-0472">Membrane</keyword>
<dbReference type="InterPro" id="IPR004513">
    <property type="entry name" value="FtsX"/>
</dbReference>
<dbReference type="PANTHER" id="PTHR47755">
    <property type="entry name" value="CELL DIVISION PROTEIN FTSX"/>
    <property type="match status" value="1"/>
</dbReference>
<keyword evidence="6 11" id="KW-0812">Transmembrane</keyword>
<keyword evidence="9 10" id="KW-0131">Cell cycle</keyword>
<dbReference type="GO" id="GO:0005886">
    <property type="term" value="C:plasma membrane"/>
    <property type="evidence" value="ECO:0007669"/>
    <property type="project" value="UniProtKB-SubCell"/>
</dbReference>
<dbReference type="PROSITE" id="PS51257">
    <property type="entry name" value="PROKAR_LIPOPROTEIN"/>
    <property type="match status" value="1"/>
</dbReference>
<feature type="transmembrane region" description="Helical" evidence="11">
    <location>
        <begin position="237"/>
        <end position="263"/>
    </location>
</feature>
<comment type="function">
    <text evidence="10">Part of the ABC transporter FtsEX involved in asymmetric cellular division facilitating the initiation of sporulation.</text>
</comment>
<evidence type="ECO:0000256" key="4">
    <source>
        <dbReference type="ARBA" id="ARBA00022475"/>
    </source>
</evidence>
<evidence type="ECO:0000256" key="2">
    <source>
        <dbReference type="ARBA" id="ARBA00007379"/>
    </source>
</evidence>
<dbReference type="PANTHER" id="PTHR47755:SF1">
    <property type="entry name" value="CELL DIVISION PROTEIN FTSX"/>
    <property type="match status" value="1"/>
</dbReference>
<dbReference type="EMBL" id="VUNJ01000006">
    <property type="protein sequence ID" value="MST91746.1"/>
    <property type="molecule type" value="Genomic_DNA"/>
</dbReference>
<evidence type="ECO:0000256" key="8">
    <source>
        <dbReference type="ARBA" id="ARBA00023136"/>
    </source>
</evidence>
<dbReference type="EMBL" id="WMZR01000011">
    <property type="protein sequence ID" value="MTS51868.1"/>
    <property type="molecule type" value="Genomic_DNA"/>
</dbReference>
<evidence type="ECO:0000313" key="14">
    <source>
        <dbReference type="EMBL" id="KUE76858.1"/>
    </source>
</evidence>
<dbReference type="PIRSF" id="PIRSF003097">
    <property type="entry name" value="FtsX"/>
    <property type="match status" value="1"/>
</dbReference>
<evidence type="ECO:0000313" key="21">
    <source>
        <dbReference type="Proteomes" id="UP000472755"/>
    </source>
</evidence>
<evidence type="ECO:0000313" key="17">
    <source>
        <dbReference type="EMBL" id="MTS51868.1"/>
    </source>
</evidence>
<evidence type="ECO:0000259" key="12">
    <source>
        <dbReference type="Pfam" id="PF02687"/>
    </source>
</evidence>
<proteinExistence type="inferred from homology"/>
<comment type="subcellular location">
    <subcellularLocation>
        <location evidence="1">Cell membrane</location>
        <topology evidence="1">Multi-pass membrane protein</topology>
    </subcellularLocation>
</comment>
<organism evidence="14 18">
    <name type="scientific">Ruthenibacterium lactatiformans</name>
    <dbReference type="NCBI Taxonomy" id="1550024"/>
    <lineage>
        <taxon>Bacteria</taxon>
        <taxon>Bacillati</taxon>
        <taxon>Bacillota</taxon>
        <taxon>Clostridia</taxon>
        <taxon>Eubacteriales</taxon>
        <taxon>Oscillospiraceae</taxon>
        <taxon>Ruthenibacterium</taxon>
    </lineage>
</organism>